<dbReference type="PANTHER" id="PTHR33085">
    <property type="entry name" value="OS12G0113100 PROTEIN-RELATED"/>
    <property type="match status" value="1"/>
</dbReference>
<dbReference type="InterPro" id="IPR012871">
    <property type="entry name" value="DUF1668_ORYSA"/>
</dbReference>
<dbReference type="EMBL" id="RWGY01000004">
    <property type="protein sequence ID" value="TVU44409.1"/>
    <property type="molecule type" value="Genomic_DNA"/>
</dbReference>
<feature type="non-terminal residue" evidence="1">
    <location>
        <position position="1"/>
    </location>
</feature>
<evidence type="ECO:0000313" key="1">
    <source>
        <dbReference type="EMBL" id="TVU44409.1"/>
    </source>
</evidence>
<evidence type="ECO:0000313" key="2">
    <source>
        <dbReference type="Proteomes" id="UP000324897"/>
    </source>
</evidence>
<reference evidence="1 2" key="1">
    <citation type="journal article" date="2019" name="Sci. Rep.">
        <title>A high-quality genome of Eragrostis curvula grass provides insights into Poaceae evolution and supports new strategies to enhance forage quality.</title>
        <authorList>
            <person name="Carballo J."/>
            <person name="Santos B.A.C.M."/>
            <person name="Zappacosta D."/>
            <person name="Garbus I."/>
            <person name="Selva J.P."/>
            <person name="Gallo C.A."/>
            <person name="Diaz A."/>
            <person name="Albertini E."/>
            <person name="Caccamo M."/>
            <person name="Echenique V."/>
        </authorList>
    </citation>
    <scope>NUCLEOTIDE SEQUENCE [LARGE SCALE GENOMIC DNA]</scope>
    <source>
        <strain evidence="2">cv. Victoria</strain>
        <tissue evidence="1">Leaf</tissue>
    </source>
</reference>
<keyword evidence="2" id="KW-1185">Reference proteome</keyword>
<organism evidence="1 2">
    <name type="scientific">Eragrostis curvula</name>
    <name type="common">weeping love grass</name>
    <dbReference type="NCBI Taxonomy" id="38414"/>
    <lineage>
        <taxon>Eukaryota</taxon>
        <taxon>Viridiplantae</taxon>
        <taxon>Streptophyta</taxon>
        <taxon>Embryophyta</taxon>
        <taxon>Tracheophyta</taxon>
        <taxon>Spermatophyta</taxon>
        <taxon>Magnoliopsida</taxon>
        <taxon>Liliopsida</taxon>
        <taxon>Poales</taxon>
        <taxon>Poaceae</taxon>
        <taxon>PACMAD clade</taxon>
        <taxon>Chloridoideae</taxon>
        <taxon>Eragrostideae</taxon>
        <taxon>Eragrostidinae</taxon>
        <taxon>Eragrostis</taxon>
    </lineage>
</organism>
<dbReference type="OrthoDB" id="692330at2759"/>
<dbReference type="Proteomes" id="UP000324897">
    <property type="component" value="Chromosome 5"/>
</dbReference>
<dbReference type="Gramene" id="TVU44409">
    <property type="protein sequence ID" value="TVU44409"/>
    <property type="gene ID" value="EJB05_03850"/>
</dbReference>
<sequence>MGHRRRFLNFVVRNCKSGVYSLRRLDLSRQRLFYPTTPPNADLKSLVLEEMESIRLPAPSIRFQPNPAPPACIDLTRKVHCFGLSESKIICTDNAGLSFLYDAGLRAFVTMPSLHAPKRVPISFALPDDDPDQANGGDSSLYLMEQVPYPHYEQKGLFEAFVYTTSNTLSSRHRKSWHRHSLPPPPFVLDPGFDGAQIDSHAVLGGGSHLCVSGRDIGTYCFDTASREWSRAGDWTLPFFDKAEHVPELGLWFGLSEKDLHPCVSDLSSVLGGRKPTLRNVWRSEYPREWNPMGIVKLAGLGSGRFCILEYFETFLEHADLYGEPVADQIFGVCTGVEVVLAADRGDGVSGRGKQAVRMVNHMSKLIQLPPGFTTIDAML</sequence>
<dbReference type="Pfam" id="PF07893">
    <property type="entry name" value="DUF1668"/>
    <property type="match status" value="1"/>
</dbReference>
<proteinExistence type="predicted"/>
<evidence type="ECO:0008006" key="3">
    <source>
        <dbReference type="Google" id="ProtNLM"/>
    </source>
</evidence>
<accession>A0A5J9W7V3</accession>
<name>A0A5J9W7V3_9POAL</name>
<comment type="caution">
    <text evidence="1">The sequence shown here is derived from an EMBL/GenBank/DDBJ whole genome shotgun (WGS) entry which is preliminary data.</text>
</comment>
<protein>
    <recommendedName>
        <fullName evidence="3">DUF1618 domain-containing protein</fullName>
    </recommendedName>
</protein>
<dbReference type="AlphaFoldDB" id="A0A5J9W7V3"/>
<gene>
    <name evidence="1" type="ORF">EJB05_03850</name>
</gene>